<feature type="non-terminal residue" evidence="2">
    <location>
        <position position="66"/>
    </location>
</feature>
<dbReference type="Proteomes" id="UP000677228">
    <property type="component" value="Unassembled WGS sequence"/>
</dbReference>
<organism evidence="2 3">
    <name type="scientific">Didymodactylos carnosus</name>
    <dbReference type="NCBI Taxonomy" id="1234261"/>
    <lineage>
        <taxon>Eukaryota</taxon>
        <taxon>Metazoa</taxon>
        <taxon>Spiralia</taxon>
        <taxon>Gnathifera</taxon>
        <taxon>Rotifera</taxon>
        <taxon>Eurotatoria</taxon>
        <taxon>Bdelloidea</taxon>
        <taxon>Philodinida</taxon>
        <taxon>Philodinidae</taxon>
        <taxon>Didymodactylos</taxon>
    </lineage>
</organism>
<evidence type="ECO:0000313" key="3">
    <source>
        <dbReference type="Proteomes" id="UP000682733"/>
    </source>
</evidence>
<evidence type="ECO:0000313" key="2">
    <source>
        <dbReference type="EMBL" id="CAF4222506.1"/>
    </source>
</evidence>
<sequence>LSAAAFNFMRELEREREYEHDVHVFDSETDNVLGLLVLDLGLHVINMFDTYHAVEEVNLLSLSLAY</sequence>
<comment type="caution">
    <text evidence="2">The sequence shown here is derived from an EMBL/GenBank/DDBJ whole genome shotgun (WGS) entry which is preliminary data.</text>
</comment>
<proteinExistence type="predicted"/>
<gene>
    <name evidence="1" type="ORF">OVA965_LOCUS33729</name>
    <name evidence="2" type="ORF">TMI583_LOCUS34625</name>
</gene>
<dbReference type="EMBL" id="CAJNOK010027558">
    <property type="protein sequence ID" value="CAF1422071.1"/>
    <property type="molecule type" value="Genomic_DNA"/>
</dbReference>
<evidence type="ECO:0000313" key="1">
    <source>
        <dbReference type="EMBL" id="CAF1422071.1"/>
    </source>
</evidence>
<accession>A0A8S2SI99</accession>
<dbReference type="AlphaFoldDB" id="A0A8S2SI99"/>
<dbReference type="Proteomes" id="UP000682733">
    <property type="component" value="Unassembled WGS sequence"/>
</dbReference>
<protein>
    <submittedName>
        <fullName evidence="2">Uncharacterized protein</fullName>
    </submittedName>
</protein>
<name>A0A8S2SI99_9BILA</name>
<dbReference type="EMBL" id="CAJOBA010049320">
    <property type="protein sequence ID" value="CAF4222506.1"/>
    <property type="molecule type" value="Genomic_DNA"/>
</dbReference>
<reference evidence="2" key="1">
    <citation type="submission" date="2021-02" db="EMBL/GenBank/DDBJ databases">
        <authorList>
            <person name="Nowell W R."/>
        </authorList>
    </citation>
    <scope>NUCLEOTIDE SEQUENCE</scope>
</reference>